<organism evidence="1 2">
    <name type="scientific">Mesobacterium hydrothermale</name>
    <dbReference type="NCBI Taxonomy" id="3111907"/>
    <lineage>
        <taxon>Bacteria</taxon>
        <taxon>Pseudomonadati</taxon>
        <taxon>Pseudomonadota</taxon>
        <taxon>Alphaproteobacteria</taxon>
        <taxon>Rhodobacterales</taxon>
        <taxon>Roseobacteraceae</taxon>
        <taxon>Mesobacterium</taxon>
    </lineage>
</organism>
<accession>A0ABU6HG44</accession>
<sequence length="87" mass="9955">MTEEEAARWMLAEYETAGFLYQDAAASHLFQLNDEKLAYFDKSSNLCVGKGVLKIFNKLTPGAVYERAGKFWRVRWNSPLKVVHQLG</sequence>
<dbReference type="Proteomes" id="UP001348149">
    <property type="component" value="Unassembled WGS sequence"/>
</dbReference>
<gene>
    <name evidence="1" type="ORF">VK792_04005</name>
</gene>
<evidence type="ECO:0008006" key="3">
    <source>
        <dbReference type="Google" id="ProtNLM"/>
    </source>
</evidence>
<evidence type="ECO:0000313" key="1">
    <source>
        <dbReference type="EMBL" id="MEC3860438.1"/>
    </source>
</evidence>
<keyword evidence="2" id="KW-1185">Reference proteome</keyword>
<name>A0ABU6HG44_9RHOB</name>
<dbReference type="InterPro" id="IPR054228">
    <property type="entry name" value="DUF6953"/>
</dbReference>
<evidence type="ECO:0000313" key="2">
    <source>
        <dbReference type="Proteomes" id="UP001348149"/>
    </source>
</evidence>
<dbReference type="Pfam" id="PF22266">
    <property type="entry name" value="DUF6953"/>
    <property type="match status" value="1"/>
</dbReference>
<dbReference type="EMBL" id="JAYLLH010000004">
    <property type="protein sequence ID" value="MEC3860438.1"/>
    <property type="molecule type" value="Genomic_DNA"/>
</dbReference>
<comment type="caution">
    <text evidence="1">The sequence shown here is derived from an EMBL/GenBank/DDBJ whole genome shotgun (WGS) entry which is preliminary data.</text>
</comment>
<reference evidence="1 2" key="1">
    <citation type="submission" date="2024-01" db="EMBL/GenBank/DDBJ databases">
        <title>Mesobacterium rodlantinim sp. nov., isolated from shallow sea hydrothermal systems off Kueishantao Island.</title>
        <authorList>
            <person name="Su Z."/>
            <person name="Tang K."/>
        </authorList>
    </citation>
    <scope>NUCLEOTIDE SEQUENCE [LARGE SCALE GENOMIC DNA]</scope>
    <source>
        <strain evidence="1 2">TK19101</strain>
    </source>
</reference>
<proteinExistence type="predicted"/>
<protein>
    <recommendedName>
        <fullName evidence="3">PH domain-containing protein</fullName>
    </recommendedName>
</protein>
<dbReference type="RefSeq" id="WP_326296065.1">
    <property type="nucleotide sequence ID" value="NZ_JAYLLH010000004.1"/>
</dbReference>